<dbReference type="Gene3D" id="1.20.5.1300">
    <property type="match status" value="1"/>
</dbReference>
<sequence length="104" mass="11547">MNTIAPEHASIQTVNPQPYIEKVKYVGALFIGHYSPEVIGDYVAGPSHVLPTNRTARFTNGLSVNDFLTRNTVIHLSKDTFDQIADSAQHIAHVKHYTITNSPF</sequence>
<dbReference type="PANTHER" id="PTHR21256">
    <property type="entry name" value="HISTIDINOL DEHYDROGENASE HDH"/>
    <property type="match status" value="1"/>
</dbReference>
<dbReference type="GO" id="GO:0005829">
    <property type="term" value="C:cytosol"/>
    <property type="evidence" value="ECO:0007669"/>
    <property type="project" value="TreeGrafter"/>
</dbReference>
<reference evidence="3 4" key="1">
    <citation type="submission" date="2018-06" db="EMBL/GenBank/DDBJ databases">
        <authorList>
            <consortium name="Pathogen Informatics"/>
            <person name="Doyle S."/>
        </authorList>
    </citation>
    <scope>NUCLEOTIDE SEQUENCE [LARGE SCALE GENOMIC DNA]</scope>
    <source>
        <strain evidence="3 4">NCTC5664</strain>
    </source>
</reference>
<dbReference type="EMBL" id="UHAQ01000002">
    <property type="protein sequence ID" value="SUK40581.1"/>
    <property type="molecule type" value="Genomic_DNA"/>
</dbReference>
<dbReference type="PRINTS" id="PR00083">
    <property type="entry name" value="HOLDHDRGNASE"/>
</dbReference>
<dbReference type="PANTHER" id="PTHR21256:SF2">
    <property type="entry name" value="HISTIDINE BIOSYNTHESIS TRIFUNCTIONAL PROTEIN"/>
    <property type="match status" value="1"/>
</dbReference>
<dbReference type="GO" id="GO:0051287">
    <property type="term" value="F:NAD binding"/>
    <property type="evidence" value="ECO:0007669"/>
    <property type="project" value="InterPro"/>
</dbReference>
<dbReference type="SUPFAM" id="SSF53720">
    <property type="entry name" value="ALDH-like"/>
    <property type="match status" value="1"/>
</dbReference>
<dbReference type="Proteomes" id="UP000254502">
    <property type="component" value="Unassembled WGS sequence"/>
</dbReference>
<name>A0A380DNX6_STAAU</name>
<dbReference type="GO" id="GO:0004399">
    <property type="term" value="F:histidinol dehydrogenase activity"/>
    <property type="evidence" value="ECO:0007669"/>
    <property type="project" value="UniProtKB-EC"/>
</dbReference>
<keyword evidence="1 3" id="KW-0560">Oxidoreductase</keyword>
<evidence type="ECO:0000313" key="3">
    <source>
        <dbReference type="EMBL" id="SUK40581.1"/>
    </source>
</evidence>
<dbReference type="InterPro" id="IPR016161">
    <property type="entry name" value="Ald_DH/histidinol_DH"/>
</dbReference>
<dbReference type="GO" id="GO:0046872">
    <property type="term" value="F:metal ion binding"/>
    <property type="evidence" value="ECO:0007669"/>
    <property type="project" value="InterPro"/>
</dbReference>
<gene>
    <name evidence="3" type="primary">hisD_3</name>
    <name evidence="3" type="ORF">NCTC5664_01021</name>
</gene>
<organism evidence="3 4">
    <name type="scientific">Staphylococcus aureus</name>
    <dbReference type="NCBI Taxonomy" id="1280"/>
    <lineage>
        <taxon>Bacteria</taxon>
        <taxon>Bacillati</taxon>
        <taxon>Bacillota</taxon>
        <taxon>Bacilli</taxon>
        <taxon>Bacillales</taxon>
        <taxon>Staphylococcaceae</taxon>
        <taxon>Staphylococcus</taxon>
    </lineage>
</organism>
<dbReference type="Pfam" id="PF00815">
    <property type="entry name" value="Histidinol_dh"/>
    <property type="match status" value="1"/>
</dbReference>
<accession>A0A380DNX6</accession>
<dbReference type="Gene3D" id="3.40.50.1980">
    <property type="entry name" value="Nitrogenase molybdenum iron protein domain"/>
    <property type="match status" value="1"/>
</dbReference>
<dbReference type="GO" id="GO:0000105">
    <property type="term" value="P:L-histidine biosynthetic process"/>
    <property type="evidence" value="ECO:0007669"/>
    <property type="project" value="TreeGrafter"/>
</dbReference>
<dbReference type="AlphaFoldDB" id="A0A380DNX6"/>
<evidence type="ECO:0000256" key="2">
    <source>
        <dbReference type="RuleBase" id="RU004175"/>
    </source>
</evidence>
<evidence type="ECO:0000313" key="4">
    <source>
        <dbReference type="Proteomes" id="UP000254502"/>
    </source>
</evidence>
<dbReference type="InterPro" id="IPR012131">
    <property type="entry name" value="Hstdl_DH"/>
</dbReference>
<dbReference type="EC" id="1.1.1.23" evidence="3"/>
<proteinExistence type="inferred from homology"/>
<evidence type="ECO:0000256" key="1">
    <source>
        <dbReference type="ARBA" id="ARBA00023002"/>
    </source>
</evidence>
<protein>
    <submittedName>
        <fullName evidence="3">Histidinol dehydrogenase</fullName>
        <ecNumber evidence="3">1.1.1.23</ecNumber>
    </submittedName>
</protein>
<comment type="similarity">
    <text evidence="2">Belongs to the histidinol dehydrogenase family.</text>
</comment>